<proteinExistence type="predicted"/>
<comment type="caution">
    <text evidence="2">The sequence shown here is derived from an EMBL/GenBank/DDBJ whole genome shotgun (WGS) entry which is preliminary data.</text>
</comment>
<keyword evidence="3" id="KW-1185">Reference proteome</keyword>
<dbReference type="AlphaFoldDB" id="A0A934HQH2"/>
<keyword evidence="1" id="KW-0472">Membrane</keyword>
<protein>
    <submittedName>
        <fullName evidence="2">Uncharacterized protein</fullName>
    </submittedName>
</protein>
<evidence type="ECO:0000313" key="2">
    <source>
        <dbReference type="EMBL" id="MBI6628313.1"/>
    </source>
</evidence>
<dbReference type="Proteomes" id="UP000613255">
    <property type="component" value="Unassembled WGS sequence"/>
</dbReference>
<feature type="transmembrane region" description="Helical" evidence="1">
    <location>
        <begin position="14"/>
        <end position="32"/>
    </location>
</feature>
<gene>
    <name evidence="2" type="ORF">JAO82_00325</name>
</gene>
<organism evidence="2 3">
    <name type="scientific">Pontibaca salina</name>
    <dbReference type="NCBI Taxonomy" id="2795731"/>
    <lineage>
        <taxon>Bacteria</taxon>
        <taxon>Pseudomonadati</taxon>
        <taxon>Pseudomonadota</taxon>
        <taxon>Alphaproteobacteria</taxon>
        <taxon>Rhodobacterales</taxon>
        <taxon>Roseobacteraceae</taxon>
        <taxon>Pontibaca</taxon>
    </lineage>
</organism>
<evidence type="ECO:0000256" key="1">
    <source>
        <dbReference type="SAM" id="Phobius"/>
    </source>
</evidence>
<name>A0A934HQH2_9RHOB</name>
<keyword evidence="1" id="KW-1133">Transmembrane helix</keyword>
<reference evidence="2" key="1">
    <citation type="submission" date="2020-12" db="EMBL/GenBank/DDBJ databases">
        <title>Pontibaca salina gen. nov., sp. nov., isolated from marine sediment.</title>
        <authorList>
            <person name="Bo J."/>
            <person name="Wang S."/>
            <person name="Song X."/>
            <person name="Du Z."/>
        </authorList>
    </citation>
    <scope>NUCLEOTIDE SEQUENCE</scope>
    <source>
        <strain evidence="2">S1109L</strain>
    </source>
</reference>
<dbReference type="EMBL" id="JAEIJD010000001">
    <property type="protein sequence ID" value="MBI6628313.1"/>
    <property type="molecule type" value="Genomic_DNA"/>
</dbReference>
<keyword evidence="1" id="KW-0812">Transmembrane</keyword>
<accession>A0A934HQH2</accession>
<evidence type="ECO:0000313" key="3">
    <source>
        <dbReference type="Proteomes" id="UP000613255"/>
    </source>
</evidence>
<sequence>MIENSDRGITLNKALAWTMASGLIAAGLYVGLQVATLSTRIDEASRASLAATGERQQIEVRVRSLEQSKARDDERFAHILAMLSRIDSRLERIERGRGE</sequence>